<dbReference type="AlphaFoldDB" id="A0A3N4J264"/>
<keyword evidence="1" id="KW-0175">Coiled coil</keyword>
<feature type="coiled-coil region" evidence="1">
    <location>
        <begin position="56"/>
        <end position="90"/>
    </location>
</feature>
<keyword evidence="3" id="KW-0472">Membrane</keyword>
<reference evidence="4 5" key="1">
    <citation type="journal article" date="2018" name="Nat. Ecol. Evol.">
        <title>Pezizomycetes genomes reveal the molecular basis of ectomycorrhizal truffle lifestyle.</title>
        <authorList>
            <person name="Murat C."/>
            <person name="Payen T."/>
            <person name="Noel B."/>
            <person name="Kuo A."/>
            <person name="Morin E."/>
            <person name="Chen J."/>
            <person name="Kohler A."/>
            <person name="Krizsan K."/>
            <person name="Balestrini R."/>
            <person name="Da Silva C."/>
            <person name="Montanini B."/>
            <person name="Hainaut M."/>
            <person name="Levati E."/>
            <person name="Barry K.W."/>
            <person name="Belfiori B."/>
            <person name="Cichocki N."/>
            <person name="Clum A."/>
            <person name="Dockter R.B."/>
            <person name="Fauchery L."/>
            <person name="Guy J."/>
            <person name="Iotti M."/>
            <person name="Le Tacon F."/>
            <person name="Lindquist E.A."/>
            <person name="Lipzen A."/>
            <person name="Malagnac F."/>
            <person name="Mello A."/>
            <person name="Molinier V."/>
            <person name="Miyauchi S."/>
            <person name="Poulain J."/>
            <person name="Riccioni C."/>
            <person name="Rubini A."/>
            <person name="Sitrit Y."/>
            <person name="Splivallo R."/>
            <person name="Traeger S."/>
            <person name="Wang M."/>
            <person name="Zifcakova L."/>
            <person name="Wipf D."/>
            <person name="Zambonelli A."/>
            <person name="Paolocci F."/>
            <person name="Nowrousian M."/>
            <person name="Ottonello S."/>
            <person name="Baldrian P."/>
            <person name="Spatafora J.W."/>
            <person name="Henrissat B."/>
            <person name="Nagy L.G."/>
            <person name="Aury J.M."/>
            <person name="Wincker P."/>
            <person name="Grigoriev I.V."/>
            <person name="Bonfante P."/>
            <person name="Martin F.M."/>
        </authorList>
    </citation>
    <scope>NUCLEOTIDE SEQUENCE [LARGE SCALE GENOMIC DNA]</scope>
    <source>
        <strain evidence="4 5">RN42</strain>
    </source>
</reference>
<gene>
    <name evidence="4" type="ORF">BJ508DRAFT_371464</name>
</gene>
<evidence type="ECO:0000256" key="3">
    <source>
        <dbReference type="SAM" id="Phobius"/>
    </source>
</evidence>
<evidence type="ECO:0000313" key="5">
    <source>
        <dbReference type="Proteomes" id="UP000275078"/>
    </source>
</evidence>
<keyword evidence="5" id="KW-1185">Reference proteome</keyword>
<evidence type="ECO:0000256" key="2">
    <source>
        <dbReference type="SAM" id="MobiDB-lite"/>
    </source>
</evidence>
<keyword evidence="3" id="KW-0812">Transmembrane</keyword>
<proteinExistence type="predicted"/>
<name>A0A3N4J264_ASCIM</name>
<protein>
    <submittedName>
        <fullName evidence="4">Uncharacterized protein</fullName>
    </submittedName>
</protein>
<dbReference type="Proteomes" id="UP000275078">
    <property type="component" value="Unassembled WGS sequence"/>
</dbReference>
<feature type="region of interest" description="Disordered" evidence="2">
    <location>
        <begin position="30"/>
        <end position="52"/>
    </location>
</feature>
<feature type="transmembrane region" description="Helical" evidence="3">
    <location>
        <begin position="6"/>
        <end position="22"/>
    </location>
</feature>
<organism evidence="4 5">
    <name type="scientific">Ascobolus immersus RN42</name>
    <dbReference type="NCBI Taxonomy" id="1160509"/>
    <lineage>
        <taxon>Eukaryota</taxon>
        <taxon>Fungi</taxon>
        <taxon>Dikarya</taxon>
        <taxon>Ascomycota</taxon>
        <taxon>Pezizomycotina</taxon>
        <taxon>Pezizomycetes</taxon>
        <taxon>Pezizales</taxon>
        <taxon>Ascobolaceae</taxon>
        <taxon>Ascobolus</taxon>
    </lineage>
</organism>
<keyword evidence="3" id="KW-1133">Transmembrane helix</keyword>
<sequence>MVHPAVTHILVGVLFIIGYKFITDTNNEARRVADRPSEPSSIDSDDDTPAPTAQDLRTLQLKCNVLEEEVQRLETELQKLRSQKDNEAYAILFLVTLLAYLLLPLKWFVIGMLLFWGFVWNETAKRTG</sequence>
<evidence type="ECO:0000313" key="4">
    <source>
        <dbReference type="EMBL" id="RPA87974.1"/>
    </source>
</evidence>
<dbReference type="EMBL" id="ML119645">
    <property type="protein sequence ID" value="RPA87974.1"/>
    <property type="molecule type" value="Genomic_DNA"/>
</dbReference>
<evidence type="ECO:0000256" key="1">
    <source>
        <dbReference type="SAM" id="Coils"/>
    </source>
</evidence>
<feature type="transmembrane region" description="Helical" evidence="3">
    <location>
        <begin position="89"/>
        <end position="119"/>
    </location>
</feature>
<accession>A0A3N4J264</accession>